<dbReference type="Pfam" id="PF00076">
    <property type="entry name" value="RRM_1"/>
    <property type="match status" value="1"/>
</dbReference>
<dbReference type="eggNOG" id="KOG2138">
    <property type="taxonomic scope" value="Eukaryota"/>
</dbReference>
<dbReference type="GO" id="GO:0016607">
    <property type="term" value="C:nuclear speck"/>
    <property type="evidence" value="ECO:0007669"/>
    <property type="project" value="UniProtKB-SubCell"/>
</dbReference>
<protein>
    <recommendedName>
        <fullName evidence="7">RNA-binding protein 8A</fullName>
    </recommendedName>
</protein>
<dbReference type="CDD" id="cd21086">
    <property type="entry name" value="WH_NTD_SMARCB1"/>
    <property type="match status" value="1"/>
</dbReference>
<dbReference type="PROSITE" id="PS50102">
    <property type="entry name" value="RRM"/>
    <property type="match status" value="1"/>
</dbReference>
<dbReference type="CDD" id="cd12324">
    <property type="entry name" value="RRM_RBM8"/>
    <property type="match status" value="1"/>
</dbReference>
<dbReference type="Pfam" id="PF07713">
    <property type="entry name" value="DUF1604"/>
    <property type="match status" value="1"/>
</dbReference>
<dbReference type="Proteomes" id="UP000095285">
    <property type="component" value="Unassembled WGS sequence"/>
</dbReference>
<dbReference type="Pfam" id="PF01585">
    <property type="entry name" value="G-patch"/>
    <property type="match status" value="1"/>
</dbReference>
<comment type="subunit">
    <text evidence="7">Heterodimer with MAGOH. Part of the mRNA splicing-dependent exon junction complex (EJC) complex; the core complex contains CASC3, EIF4A3, MAGOH and RBM8A.</text>
</comment>
<dbReference type="GO" id="GO:0006397">
    <property type="term" value="P:mRNA processing"/>
    <property type="evidence" value="ECO:0007669"/>
    <property type="project" value="UniProtKB-KW"/>
</dbReference>
<evidence type="ECO:0000259" key="10">
    <source>
        <dbReference type="PROSITE" id="PS50174"/>
    </source>
</evidence>
<comment type="function">
    <text evidence="7">Core component of the splicing-dependent multiprotein exon junction complex (EJC) deposited at splice junctions on mRNAs.</text>
</comment>
<evidence type="ECO:0000256" key="8">
    <source>
        <dbReference type="SAM" id="MobiDB-lite"/>
    </source>
</evidence>
<evidence type="ECO:0000256" key="4">
    <source>
        <dbReference type="ARBA" id="ARBA00022884"/>
    </source>
</evidence>
<feature type="region of interest" description="Disordered" evidence="8">
    <location>
        <begin position="1141"/>
        <end position="1173"/>
    </location>
</feature>
<evidence type="ECO:0000256" key="5">
    <source>
        <dbReference type="ARBA" id="ARBA00023242"/>
    </source>
</evidence>
<comment type="similarity">
    <text evidence="2">Belongs to the GPATCH1 family.</text>
</comment>
<dbReference type="PANTHER" id="PTHR13384">
    <property type="entry name" value="G PATCH DOMAIN-CONTAINING PROTEIN 1"/>
    <property type="match status" value="1"/>
</dbReference>
<dbReference type="GO" id="GO:0005737">
    <property type="term" value="C:cytoplasm"/>
    <property type="evidence" value="ECO:0007669"/>
    <property type="project" value="UniProtKB-SubCell"/>
</dbReference>
<keyword evidence="11" id="KW-1185">Reference proteome</keyword>
<keyword evidence="7" id="KW-0508">mRNA splicing</keyword>
<evidence type="ECO:0000259" key="9">
    <source>
        <dbReference type="PROSITE" id="PS50102"/>
    </source>
</evidence>
<keyword evidence="7" id="KW-0813">Transport</keyword>
<dbReference type="PANTHER" id="PTHR13384:SF19">
    <property type="entry name" value="G PATCH DOMAIN-CONTAINING PROTEIN 1"/>
    <property type="match status" value="1"/>
</dbReference>
<dbReference type="STRING" id="7209.A0A1I7VK13"/>
<feature type="domain" description="G-patch" evidence="10">
    <location>
        <begin position="674"/>
        <end position="694"/>
    </location>
</feature>
<dbReference type="InterPro" id="IPR011666">
    <property type="entry name" value="DUF1604"/>
</dbReference>
<dbReference type="InterPro" id="IPR012677">
    <property type="entry name" value="Nucleotide-bd_a/b_plait_sf"/>
</dbReference>
<dbReference type="Pfam" id="PF26093">
    <property type="entry name" value="HTH_TGH"/>
    <property type="match status" value="1"/>
</dbReference>
<dbReference type="GO" id="GO:0008380">
    <property type="term" value="P:RNA splicing"/>
    <property type="evidence" value="ECO:0007669"/>
    <property type="project" value="UniProtKB-KW"/>
</dbReference>
<dbReference type="InterPro" id="IPR000504">
    <property type="entry name" value="RRM_dom"/>
</dbReference>
<dbReference type="GO" id="GO:0051028">
    <property type="term" value="P:mRNA transport"/>
    <property type="evidence" value="ECO:0007669"/>
    <property type="project" value="UniProtKB-KW"/>
</dbReference>
<evidence type="ECO:0000256" key="7">
    <source>
        <dbReference type="RuleBase" id="RU361239"/>
    </source>
</evidence>
<comment type="subcellular location">
    <subcellularLocation>
        <location evidence="7">Nucleus</location>
    </subcellularLocation>
    <subcellularLocation>
        <location evidence="7">Nucleus speckle</location>
    </subcellularLocation>
    <subcellularLocation>
        <location evidence="7">Cytoplasm</location>
    </subcellularLocation>
</comment>
<feature type="compositionally biased region" description="Basic residues" evidence="8">
    <location>
        <begin position="1247"/>
        <end position="1256"/>
    </location>
</feature>
<dbReference type="InterPro" id="IPR048664">
    <property type="entry name" value="INI1_DNA-bd"/>
</dbReference>
<proteinExistence type="inferred from homology"/>
<evidence type="ECO:0000256" key="3">
    <source>
        <dbReference type="ARBA" id="ARBA00022490"/>
    </source>
</evidence>
<comment type="similarity">
    <text evidence="1 7">Belongs to the RBM8A family.</text>
</comment>
<accession>A0A1I7VK13</accession>
<dbReference type="PRINTS" id="PR01738">
    <property type="entry name" value="RNABINDINGM8"/>
</dbReference>
<evidence type="ECO:0000256" key="6">
    <source>
        <dbReference type="PROSITE-ProRule" id="PRU00176"/>
    </source>
</evidence>
<keyword evidence="7" id="KW-0507">mRNA processing</keyword>
<dbReference type="InterPro" id="IPR033744">
    <property type="entry name" value="RRM_RBM8"/>
</dbReference>
<evidence type="ECO:0000256" key="1">
    <source>
        <dbReference type="ARBA" id="ARBA00007987"/>
    </source>
</evidence>
<keyword evidence="5 7" id="KW-0539">Nucleus</keyword>
<dbReference type="GO" id="GO:0006338">
    <property type="term" value="P:chromatin remodeling"/>
    <property type="evidence" value="ECO:0007669"/>
    <property type="project" value="InterPro"/>
</dbReference>
<reference evidence="11" key="1">
    <citation type="submission" date="2012-04" db="EMBL/GenBank/DDBJ databases">
        <title>The Genome Sequence of Loa loa.</title>
        <authorList>
            <consortium name="The Broad Institute Genome Sequencing Platform"/>
            <consortium name="Broad Institute Genome Sequencing Center for Infectious Disease"/>
            <person name="Nutman T.B."/>
            <person name="Fink D.L."/>
            <person name="Russ C."/>
            <person name="Young S."/>
            <person name="Zeng Q."/>
            <person name="Gargeya S."/>
            <person name="Alvarado L."/>
            <person name="Berlin A."/>
            <person name="Chapman S.B."/>
            <person name="Chen Z."/>
            <person name="Freedman E."/>
            <person name="Gellesch M."/>
            <person name="Goldberg J."/>
            <person name="Griggs A."/>
            <person name="Gujja S."/>
            <person name="Heilman E.R."/>
            <person name="Heiman D."/>
            <person name="Howarth C."/>
            <person name="Mehta T."/>
            <person name="Neiman D."/>
            <person name="Pearson M."/>
            <person name="Roberts A."/>
            <person name="Saif S."/>
            <person name="Shea T."/>
            <person name="Shenoy N."/>
            <person name="Sisk P."/>
            <person name="Stolte C."/>
            <person name="Sykes S."/>
            <person name="White J."/>
            <person name="Yandava C."/>
            <person name="Haas B."/>
            <person name="Henn M.R."/>
            <person name="Nusbaum C."/>
            <person name="Birren B."/>
        </authorList>
    </citation>
    <scope>NUCLEOTIDE SEQUENCE [LARGE SCALE GENOMIC DNA]</scope>
</reference>
<dbReference type="InterPro" id="IPR008111">
    <property type="entry name" value="RNA-bd_8"/>
</dbReference>
<dbReference type="Pfam" id="PF21459">
    <property type="entry name" value="INI1_DNA-bd"/>
    <property type="match status" value="1"/>
</dbReference>
<dbReference type="GO" id="GO:0000228">
    <property type="term" value="C:nuclear chromosome"/>
    <property type="evidence" value="ECO:0007669"/>
    <property type="project" value="InterPro"/>
</dbReference>
<keyword evidence="3 7" id="KW-0963">Cytoplasm</keyword>
<feature type="domain" description="RRM" evidence="9">
    <location>
        <begin position="451"/>
        <end position="529"/>
    </location>
</feature>
<dbReference type="InterPro" id="IPR035979">
    <property type="entry name" value="RBD_domain_sf"/>
</dbReference>
<dbReference type="InterPro" id="IPR000467">
    <property type="entry name" value="G_patch_dom"/>
</dbReference>
<keyword evidence="4 6" id="KW-0694">RNA-binding</keyword>
<evidence type="ECO:0000256" key="2">
    <source>
        <dbReference type="ARBA" id="ARBA00008600"/>
    </source>
</evidence>
<sequence>MPKMKFYGDRPQSFTIDESGERYYIGAEVGQYMRYHRGSLYKRFPQLWKRMATLEEKRKMQEMACPSSFLNTNIMLVKACEVDEILMGNEEKYRAGGTGTSSSGMSSGSTIALNGTPMKSTRSGTGPWLGQQVSSGSHHLESVPCSTPVAHARGHMKTRDFASSPDDLDMYKRILDNADQPEELIPIRLDMELEGVKLRDTFCYNRNEKLITPEILAETMCDDLDLPAGTFQNAIAQAVHQQIEAAGEATPVDTALSDQRALLKLNIHVGNQSLVDQFEWDMSEENNNPEWFASKLASELGLGGEFVAAISYSIRGQLSWNQKTYAYSESPLPTVDCPFRNPADADIWGPFLETLTDAEIEKKMRDQDRNTRRMRRLLFDMAVVTGDSIEVDDDMELEHTDQIDDLKSRATKKKGRGFGGETHADVTEYEGLESTAGANNPNAPQRSVEGWIVFVTNVHEEAHEDDVYERFSEYGEIKNMNLNIDRRTGFLKGYALVEYETQKEALAAIESLNGAELLGQTINKENVSMAHWVIYGTELEEPDDATKSVSTVRPLGIQDQVVKDEKGRKRFHGAFTGGFSAGYFNTVGSKGGWVPKKFRSSRNERGERIDYKPEDFMDEEDLSEFGIATRRIKTSANIGGDNNDGYMLAWERNMQSSLESSLSLYLQKIIKPTRDSVGIQLLKKMGWREGYGIGSKMSRKALEKQKLNDDRTHRKEEFYNEEAVREADEMAPNFLFAPSDFDPPILKSSEGVHGLGYRGMQHTSVLSEKYGILETALKVEKKGKGISGQAFGVGAFENDDANIYTNYDLSQYDFAIDGSGTTSNVSCSASDTSFVIASKRQLARRFFEPPLIPPNFIPRHTPIHPNISQMPLNITQFRERMNHLQRAKFLGEIDPKPVFELVRDEDRKRLDVPQSEDVIQNAFEEEPMKQARFKQYVNYLKRGLHYPQPSDMTRLEWDQELHDFQNLLPPELQPLILEVEKQQRPLARPDIAASIADVLKSKFISTSSSCSGKMREVQKTEGDRRLAAVTMKMFGVETRSVHVWHPAKQLAKRFNVPDPFPSSNLLGVPCLQKTAKTETLANLGAHMLSFDSMAQDPKYRSNLENISARKKEISKTELFSQDGSNLDQKPSEEFLKAIFGDSNESSTDTDEELQDNQKAVMVPSKSGDFLDNRTEDDKKSLILTKVLTVMDMDLSSKRDDDNEEFGPAPPPPTSSLTVDLRADINSNKKGKKHKHSRERRKSERKNIEKKHRKLNRHRESQE</sequence>
<reference evidence="12" key="2">
    <citation type="submission" date="2016-11" db="UniProtKB">
        <authorList>
            <consortium name="WormBaseParasite"/>
        </authorList>
    </citation>
    <scope>IDENTIFICATION</scope>
</reference>
<dbReference type="Gene3D" id="3.30.70.330">
    <property type="match status" value="1"/>
</dbReference>
<name>A0A1I7VK13_LOALO</name>
<dbReference type="WBParaSite" id="EN70_3426">
    <property type="protein sequence ID" value="EN70_3426"/>
    <property type="gene ID" value="EN70_3426"/>
</dbReference>
<dbReference type="GO" id="GO:0003729">
    <property type="term" value="F:mRNA binding"/>
    <property type="evidence" value="ECO:0007669"/>
    <property type="project" value="InterPro"/>
</dbReference>
<dbReference type="InterPro" id="IPR006939">
    <property type="entry name" value="SNF5"/>
</dbReference>
<feature type="region of interest" description="Disordered" evidence="8">
    <location>
        <begin position="1196"/>
        <end position="1262"/>
    </location>
</feature>
<dbReference type="SMART" id="SM00360">
    <property type="entry name" value="RRM"/>
    <property type="match status" value="1"/>
</dbReference>
<evidence type="ECO:0000313" key="12">
    <source>
        <dbReference type="WBParaSite" id="EN70_3426"/>
    </source>
</evidence>
<organism evidence="11 12">
    <name type="scientific">Loa loa</name>
    <name type="common">Eye worm</name>
    <name type="synonym">Filaria loa</name>
    <dbReference type="NCBI Taxonomy" id="7209"/>
    <lineage>
        <taxon>Eukaryota</taxon>
        <taxon>Metazoa</taxon>
        <taxon>Ecdysozoa</taxon>
        <taxon>Nematoda</taxon>
        <taxon>Chromadorea</taxon>
        <taxon>Rhabditida</taxon>
        <taxon>Spirurina</taxon>
        <taxon>Spiruromorpha</taxon>
        <taxon>Filarioidea</taxon>
        <taxon>Onchocercidae</taxon>
        <taxon>Loa</taxon>
    </lineage>
</organism>
<dbReference type="PROSITE" id="PS50174">
    <property type="entry name" value="G_PATCH"/>
    <property type="match status" value="1"/>
</dbReference>
<dbReference type="SUPFAM" id="SSF54928">
    <property type="entry name" value="RNA-binding domain, RBD"/>
    <property type="match status" value="1"/>
</dbReference>
<keyword evidence="7" id="KW-0509">mRNA transport</keyword>
<evidence type="ECO:0000313" key="11">
    <source>
        <dbReference type="Proteomes" id="UP000095285"/>
    </source>
</evidence>
<dbReference type="AlphaFoldDB" id="A0A1I7VK13"/>
<feature type="compositionally biased region" description="Basic residues" evidence="8">
    <location>
        <begin position="1228"/>
        <end position="1239"/>
    </location>
</feature>
<dbReference type="Pfam" id="PF04855">
    <property type="entry name" value="SNF5"/>
    <property type="match status" value="1"/>
</dbReference>